<dbReference type="AlphaFoldDB" id="A0A434A9W1"/>
<name>A0A434A9W1_9FLAO</name>
<protein>
    <submittedName>
        <fullName evidence="2">Thioredoxin family protein</fullName>
    </submittedName>
</protein>
<proteinExistence type="predicted"/>
<feature type="chain" id="PRO_5019134842" evidence="1">
    <location>
        <begin position="20"/>
        <end position="149"/>
    </location>
</feature>
<accession>A0A434A9W1</accession>
<dbReference type="SUPFAM" id="SSF52833">
    <property type="entry name" value="Thioredoxin-like"/>
    <property type="match status" value="1"/>
</dbReference>
<sequence length="149" mass="16947">MNRKLLILLFFLVTFLTKAQNVVWTTNVTDAIALSKEQRKPLLILFTGTGASENLQREVFNTIEFQNWSRKKVILVKLDLSAETSSEIREQSIKLKNAFNIVELPEVCFAFANTRNGKTMFQALGKLSYKNEGAKSWISESETILNPSE</sequence>
<feature type="signal peptide" evidence="1">
    <location>
        <begin position="1"/>
        <end position="19"/>
    </location>
</feature>
<comment type="caution">
    <text evidence="2">The sequence shown here is derived from an EMBL/GenBank/DDBJ whole genome shotgun (WGS) entry which is preliminary data.</text>
</comment>
<dbReference type="EMBL" id="QWDM01000004">
    <property type="protein sequence ID" value="RUT71136.1"/>
    <property type="molecule type" value="Genomic_DNA"/>
</dbReference>
<dbReference type="Proteomes" id="UP000288102">
    <property type="component" value="Unassembled WGS sequence"/>
</dbReference>
<evidence type="ECO:0000256" key="1">
    <source>
        <dbReference type="SAM" id="SignalP"/>
    </source>
</evidence>
<dbReference type="InterPro" id="IPR036249">
    <property type="entry name" value="Thioredoxin-like_sf"/>
</dbReference>
<dbReference type="OrthoDB" id="1372393at2"/>
<reference evidence="3" key="1">
    <citation type="journal article" date="2019" name="Syst. Appl. Microbiol.">
        <title>Flavobacterium circumlabens sp. nov. and Flavobacterium cupreum sp. nov., two psychrotrophic species isolated from Antarctic environmental samples.</title>
        <authorList>
            <person name="Kralova S."/>
            <person name="Busse H.-J."/>
            <person name="Svec P."/>
            <person name="Maslanova I."/>
            <person name="Stankova E."/>
            <person name="Bartak M."/>
            <person name="Sedlacek I."/>
        </authorList>
    </citation>
    <scope>NUCLEOTIDE SEQUENCE [LARGE SCALE GENOMIC DNA]</scope>
    <source>
        <strain evidence="3">CCM 8825</strain>
    </source>
</reference>
<gene>
    <name evidence="2" type="ORF">D0817_08355</name>
</gene>
<evidence type="ECO:0000313" key="3">
    <source>
        <dbReference type="Proteomes" id="UP000288102"/>
    </source>
</evidence>
<dbReference type="RefSeq" id="WP_127337914.1">
    <property type="nucleotide sequence ID" value="NZ_QWDM01000004.1"/>
</dbReference>
<organism evidence="2 3">
    <name type="scientific">Flavobacterium cupreum</name>
    <dbReference type="NCBI Taxonomy" id="2133766"/>
    <lineage>
        <taxon>Bacteria</taxon>
        <taxon>Pseudomonadati</taxon>
        <taxon>Bacteroidota</taxon>
        <taxon>Flavobacteriia</taxon>
        <taxon>Flavobacteriales</taxon>
        <taxon>Flavobacteriaceae</taxon>
        <taxon>Flavobacterium</taxon>
    </lineage>
</organism>
<dbReference type="Gene3D" id="3.40.30.10">
    <property type="entry name" value="Glutaredoxin"/>
    <property type="match status" value="1"/>
</dbReference>
<keyword evidence="3" id="KW-1185">Reference proteome</keyword>
<keyword evidence="1" id="KW-0732">Signal</keyword>
<evidence type="ECO:0000313" key="2">
    <source>
        <dbReference type="EMBL" id="RUT71136.1"/>
    </source>
</evidence>